<sequence>MMLWTGLETWEEAKIILVFHIVGTVMELFKTYHGSWIYPEESFLRIGGVPLFTGFMYAAVGSYLARVWRIFDFRFDRFPPLWVQASLTTAIYVNFFAHHWLPDVRIALFVGTAMVYGPCLVWFRADEAHRPMPLVIGFLLVAVFIWFAENLGTFARAWAYPGQEHGWQMVSLSKLVLFWWLWSTGRREGHALKIQKLLVANRGEIACRIFETCHGLGIATVAVYSDADARAKHVREADEAIHIGPSPAPESYLKVEAILAAAKATDADAIHPGYGFLSENADFAEAVEKAGLIWVGPSAKAIRSMGPKDEAKRIAEEAGVPVLPGYRGEGQELETLARAAKDVGFPLLIKAVAGGGGRGIRLVSKAGELKAELESAVREAESSFGDGRVMLEKLVEQPRHIEVQVFGDAHGNVVHLYERDCSLQRRRQKVIEEAPAPGMPDDVRAAMTDAAVKLAQAVGYQGAGTVEFIVDGSKPLGVDTFWFLEMNTRLQVEHPVTEMITGQDLVAWQLLVASGEEIPLAQDEIPLMGHAIEARICAEDPADGFRPGAGLILEFGLLQPIDGETIRWDAGFETGDRVPSNYDSMIAKLIVHGEDRDAAVDLLTETLSHTQLSGVPANTGFLRRCAQSDAFRDGTHHVNWIAEQGDALTQPPAAHQHASVLAVCDIELDDSAAVTPWGIRDGFRANGAPVRKAAVAVGADVDWFDPSEHDVDPDAPLPFVTDISPRRYAVTTGGDNVLVEVPDYDADVEALLGGDSVSAPMPGKLLAVHVKPGDTVTKGDPVAVMEAMKMEHTLPAPRDGVVESVEAAAGDQVAEGDVLVHLEAE</sequence>
<protein>
    <submittedName>
        <fullName evidence="15">Uncharacterized protein</fullName>
    </submittedName>
</protein>
<keyword evidence="8" id="KW-0092">Biotin</keyword>
<dbReference type="InterPro" id="IPR011764">
    <property type="entry name" value="Biotin_carboxylation_dom"/>
</dbReference>
<evidence type="ECO:0000256" key="5">
    <source>
        <dbReference type="ARBA" id="ARBA00022840"/>
    </source>
</evidence>
<keyword evidence="11" id="KW-0812">Transmembrane</keyword>
<dbReference type="PROSITE" id="PS00867">
    <property type="entry name" value="CPSASE_2"/>
    <property type="match status" value="1"/>
</dbReference>
<dbReference type="PROSITE" id="PS50979">
    <property type="entry name" value="BC"/>
    <property type="match status" value="1"/>
</dbReference>
<accession>A0A1Y5ICD5</accession>
<evidence type="ECO:0000256" key="10">
    <source>
        <dbReference type="PROSITE-ProRule" id="PRU00409"/>
    </source>
</evidence>
<evidence type="ECO:0000256" key="4">
    <source>
        <dbReference type="ARBA" id="ARBA00022741"/>
    </source>
</evidence>
<keyword evidence="11" id="KW-0472">Membrane</keyword>
<evidence type="ECO:0000256" key="7">
    <source>
        <dbReference type="ARBA" id="ARBA00023128"/>
    </source>
</evidence>
<evidence type="ECO:0000256" key="1">
    <source>
        <dbReference type="ARBA" id="ARBA00001953"/>
    </source>
</evidence>
<keyword evidence="11" id="KW-1133">Transmembrane helix</keyword>
<dbReference type="FunFam" id="3.40.50.20:FF:000010">
    <property type="entry name" value="Propionyl-CoA carboxylase subunit alpha"/>
    <property type="match status" value="1"/>
</dbReference>
<feature type="transmembrane region" description="Helical" evidence="11">
    <location>
        <begin position="106"/>
        <end position="123"/>
    </location>
</feature>
<dbReference type="InterPro" id="IPR005482">
    <property type="entry name" value="Biotin_COase_C"/>
</dbReference>
<dbReference type="GO" id="GO:0005524">
    <property type="term" value="F:ATP binding"/>
    <property type="evidence" value="ECO:0007669"/>
    <property type="project" value="UniProtKB-UniRule"/>
</dbReference>
<dbReference type="PROSITE" id="PS50975">
    <property type="entry name" value="ATP_GRASP"/>
    <property type="match status" value="1"/>
</dbReference>
<dbReference type="SMART" id="SM00878">
    <property type="entry name" value="Biotin_carb_C"/>
    <property type="match status" value="1"/>
</dbReference>
<dbReference type="Pfam" id="PF02786">
    <property type="entry name" value="CPSase_L_D2"/>
    <property type="match status" value="1"/>
</dbReference>
<feature type="transmembrane region" description="Helical" evidence="11">
    <location>
        <begin position="135"/>
        <end position="159"/>
    </location>
</feature>
<evidence type="ECO:0000259" key="13">
    <source>
        <dbReference type="PROSITE" id="PS50975"/>
    </source>
</evidence>
<evidence type="ECO:0000256" key="6">
    <source>
        <dbReference type="ARBA" id="ARBA00022946"/>
    </source>
</evidence>
<evidence type="ECO:0000259" key="14">
    <source>
        <dbReference type="PROSITE" id="PS50979"/>
    </source>
</evidence>
<dbReference type="InterPro" id="IPR005479">
    <property type="entry name" value="CPAse_ATP-bd"/>
</dbReference>
<keyword evidence="6" id="KW-0809">Transit peptide</keyword>
<dbReference type="Gene3D" id="3.30.470.20">
    <property type="entry name" value="ATP-grasp fold, B domain"/>
    <property type="match status" value="1"/>
</dbReference>
<evidence type="ECO:0000256" key="8">
    <source>
        <dbReference type="ARBA" id="ARBA00023267"/>
    </source>
</evidence>
<dbReference type="PANTHER" id="PTHR18866:SF127">
    <property type="match status" value="1"/>
</dbReference>
<keyword evidence="7" id="KW-0496">Mitochondrion</keyword>
<dbReference type="InterPro" id="IPR000089">
    <property type="entry name" value="Biotin_lipoyl"/>
</dbReference>
<name>A0A1Y5ICD5_OSTTA</name>
<keyword evidence="5 10" id="KW-0067">ATP-binding</keyword>
<dbReference type="FunFam" id="3.30.470.20:FF:000028">
    <property type="entry name" value="Methylcrotonoyl-CoA carboxylase subunit alpha, mitochondrial"/>
    <property type="match status" value="1"/>
</dbReference>
<dbReference type="SUPFAM" id="SSF52440">
    <property type="entry name" value="PreATP-grasp domain"/>
    <property type="match status" value="1"/>
</dbReference>
<dbReference type="Proteomes" id="UP000195557">
    <property type="component" value="Unassembled WGS sequence"/>
</dbReference>
<dbReference type="GO" id="GO:0005759">
    <property type="term" value="C:mitochondrial matrix"/>
    <property type="evidence" value="ECO:0007669"/>
    <property type="project" value="UniProtKB-SubCell"/>
</dbReference>
<dbReference type="PROSITE" id="PS50968">
    <property type="entry name" value="BIOTINYL_LIPOYL"/>
    <property type="match status" value="1"/>
</dbReference>
<dbReference type="PROSITE" id="PS00188">
    <property type="entry name" value="BIOTIN"/>
    <property type="match status" value="1"/>
</dbReference>
<feature type="domain" description="Lipoyl-binding" evidence="12">
    <location>
        <begin position="745"/>
        <end position="823"/>
    </location>
</feature>
<dbReference type="InterPro" id="IPR001882">
    <property type="entry name" value="Biotin_BS"/>
</dbReference>
<comment type="subcellular location">
    <subcellularLocation>
        <location evidence="2">Mitochondrion matrix</location>
    </subcellularLocation>
</comment>
<dbReference type="InterPro" id="IPR005481">
    <property type="entry name" value="BC-like_N"/>
</dbReference>
<dbReference type="SUPFAM" id="SSF56059">
    <property type="entry name" value="Glutathione synthetase ATP-binding domain-like"/>
    <property type="match status" value="1"/>
</dbReference>
<dbReference type="EMBL" id="KZ155810">
    <property type="protein sequence ID" value="OUS44625.1"/>
    <property type="molecule type" value="Genomic_DNA"/>
</dbReference>
<feature type="transmembrane region" description="Helical" evidence="11">
    <location>
        <begin position="49"/>
        <end position="68"/>
    </location>
</feature>
<dbReference type="Gene3D" id="2.40.50.100">
    <property type="match status" value="1"/>
</dbReference>
<dbReference type="PANTHER" id="PTHR18866">
    <property type="entry name" value="CARBOXYLASE:PYRUVATE/ACETYL-COA/PROPIONYL-COA CARBOXYLASE"/>
    <property type="match status" value="1"/>
</dbReference>
<feature type="transmembrane region" description="Helical" evidence="11">
    <location>
        <begin position="80"/>
        <end position="100"/>
    </location>
</feature>
<dbReference type="FunFam" id="2.40.50.100:FF:000003">
    <property type="entry name" value="Acetyl-CoA carboxylase biotin carboxyl carrier protein"/>
    <property type="match status" value="1"/>
</dbReference>
<keyword evidence="4 10" id="KW-0547">Nucleotide-binding</keyword>
<feature type="domain" description="ATP-grasp" evidence="13">
    <location>
        <begin position="312"/>
        <end position="514"/>
    </location>
</feature>
<dbReference type="CDD" id="cd06850">
    <property type="entry name" value="biotinyl_domain"/>
    <property type="match status" value="1"/>
</dbReference>
<dbReference type="InterPro" id="IPR050856">
    <property type="entry name" value="Biotin_carboxylase_complex"/>
</dbReference>
<evidence type="ECO:0000313" key="15">
    <source>
        <dbReference type="EMBL" id="OUS44625.1"/>
    </source>
</evidence>
<evidence type="ECO:0000256" key="3">
    <source>
        <dbReference type="ARBA" id="ARBA00022598"/>
    </source>
</evidence>
<keyword evidence="3" id="KW-0436">Ligase</keyword>
<dbReference type="Pfam" id="PF02785">
    <property type="entry name" value="Biotin_carb_C"/>
    <property type="match status" value="1"/>
</dbReference>
<dbReference type="AlphaFoldDB" id="A0A1Y5ICD5"/>
<comment type="cofactor">
    <cofactor evidence="1">
        <name>biotin</name>
        <dbReference type="ChEBI" id="CHEBI:57586"/>
    </cofactor>
</comment>
<evidence type="ECO:0000256" key="2">
    <source>
        <dbReference type="ARBA" id="ARBA00004305"/>
    </source>
</evidence>
<dbReference type="InterPro" id="IPR011054">
    <property type="entry name" value="Rudment_hybrid_motif"/>
</dbReference>
<comment type="subunit">
    <text evidence="9">Probably a heterodimer composed of biotin-containing alpha subunits and beta subunits.</text>
</comment>
<dbReference type="SUPFAM" id="SSF51246">
    <property type="entry name" value="Rudiment single hybrid motif"/>
    <property type="match status" value="1"/>
</dbReference>
<dbReference type="Pfam" id="PF00364">
    <property type="entry name" value="Biotin_lipoyl"/>
    <property type="match status" value="1"/>
</dbReference>
<dbReference type="GO" id="GO:0004485">
    <property type="term" value="F:methylcrotonoyl-CoA carboxylase activity"/>
    <property type="evidence" value="ECO:0007669"/>
    <property type="project" value="TreeGrafter"/>
</dbReference>
<gene>
    <name evidence="15" type="ORF">BE221DRAFT_201118</name>
</gene>
<dbReference type="GO" id="GO:0046872">
    <property type="term" value="F:metal ion binding"/>
    <property type="evidence" value="ECO:0007669"/>
    <property type="project" value="InterPro"/>
</dbReference>
<dbReference type="SUPFAM" id="SSF51230">
    <property type="entry name" value="Single hybrid motif"/>
    <property type="match status" value="1"/>
</dbReference>
<proteinExistence type="predicted"/>
<dbReference type="Pfam" id="PF05675">
    <property type="entry name" value="DUF817"/>
    <property type="match status" value="1"/>
</dbReference>
<evidence type="ECO:0000256" key="9">
    <source>
        <dbReference type="ARBA" id="ARBA00062371"/>
    </source>
</evidence>
<dbReference type="Pfam" id="PF00289">
    <property type="entry name" value="Biotin_carb_N"/>
    <property type="match status" value="1"/>
</dbReference>
<feature type="domain" description="Biotin carboxylation" evidence="14">
    <location>
        <begin position="193"/>
        <end position="646"/>
    </location>
</feature>
<evidence type="ECO:0000259" key="12">
    <source>
        <dbReference type="PROSITE" id="PS50968"/>
    </source>
</evidence>
<evidence type="ECO:0000256" key="11">
    <source>
        <dbReference type="SAM" id="Phobius"/>
    </source>
</evidence>
<dbReference type="InterPro" id="IPR011761">
    <property type="entry name" value="ATP-grasp"/>
</dbReference>
<dbReference type="InterPro" id="IPR016185">
    <property type="entry name" value="PreATP-grasp_dom_sf"/>
</dbReference>
<dbReference type="FunFam" id="3.30.1490.20:FF:000003">
    <property type="entry name" value="acetyl-CoA carboxylase isoform X1"/>
    <property type="match status" value="1"/>
</dbReference>
<dbReference type="InterPro" id="IPR008535">
    <property type="entry name" value="DUF817"/>
</dbReference>
<organism evidence="15">
    <name type="scientific">Ostreococcus tauri</name>
    <name type="common">Marine green alga</name>
    <dbReference type="NCBI Taxonomy" id="70448"/>
    <lineage>
        <taxon>Eukaryota</taxon>
        <taxon>Viridiplantae</taxon>
        <taxon>Chlorophyta</taxon>
        <taxon>Mamiellophyceae</taxon>
        <taxon>Mamiellales</taxon>
        <taxon>Bathycoccaceae</taxon>
        <taxon>Ostreococcus</taxon>
    </lineage>
</organism>
<dbReference type="InterPro" id="IPR011053">
    <property type="entry name" value="Single_hybrid_motif"/>
</dbReference>
<reference evidence="15" key="1">
    <citation type="submission" date="2017-04" db="EMBL/GenBank/DDBJ databases">
        <title>Population genomics of picophytoplankton unveils novel chromosome hypervariability.</title>
        <authorList>
            <consortium name="DOE Joint Genome Institute"/>
            <person name="Blanc-Mathieu R."/>
            <person name="Krasovec M."/>
            <person name="Hebrard M."/>
            <person name="Yau S."/>
            <person name="Desgranges E."/>
            <person name="Martin J."/>
            <person name="Schackwitz W."/>
            <person name="Kuo A."/>
            <person name="Salin G."/>
            <person name="Donnadieu C."/>
            <person name="Desdevises Y."/>
            <person name="Sanchez-Ferandin S."/>
            <person name="Moreau H."/>
            <person name="Rivals E."/>
            <person name="Grigoriev I.V."/>
            <person name="Grimsley N."/>
            <person name="Eyre-Walker A."/>
            <person name="Piganeau G."/>
        </authorList>
    </citation>
    <scope>NUCLEOTIDE SEQUENCE [LARGE SCALE GENOMIC DNA]</scope>
    <source>
        <strain evidence="15">RCC 1115</strain>
    </source>
</reference>